<keyword evidence="8" id="KW-0443">Lipid metabolism</keyword>
<keyword evidence="4" id="KW-0808">Transferase</keyword>
<dbReference type="SMART" id="SM00046">
    <property type="entry name" value="DAGKc"/>
    <property type="match status" value="1"/>
</dbReference>
<evidence type="ECO:0000313" key="13">
    <source>
        <dbReference type="Proteomes" id="UP001231941"/>
    </source>
</evidence>
<dbReference type="GO" id="GO:0016301">
    <property type="term" value="F:kinase activity"/>
    <property type="evidence" value="ECO:0007669"/>
    <property type="project" value="UniProtKB-KW"/>
</dbReference>
<dbReference type="Proteomes" id="UP001231941">
    <property type="component" value="Unassembled WGS sequence"/>
</dbReference>
<evidence type="ECO:0000259" key="11">
    <source>
        <dbReference type="PROSITE" id="PS50146"/>
    </source>
</evidence>
<dbReference type="InterPro" id="IPR001206">
    <property type="entry name" value="Diacylglycerol_kinase_cat_dom"/>
</dbReference>
<evidence type="ECO:0000256" key="7">
    <source>
        <dbReference type="ARBA" id="ARBA00022840"/>
    </source>
</evidence>
<dbReference type="EMBL" id="JAVAMP010000001">
    <property type="protein sequence ID" value="MDP5272973.1"/>
    <property type="molecule type" value="Genomic_DNA"/>
</dbReference>
<protein>
    <submittedName>
        <fullName evidence="12">Diacylglycerol kinase family lipid kinase</fullName>
    </submittedName>
</protein>
<name>A0ABT9IUG6_9BACL</name>
<evidence type="ECO:0000256" key="3">
    <source>
        <dbReference type="ARBA" id="ARBA00022516"/>
    </source>
</evidence>
<evidence type="ECO:0000256" key="1">
    <source>
        <dbReference type="ARBA" id="ARBA00001946"/>
    </source>
</evidence>
<evidence type="ECO:0000313" key="12">
    <source>
        <dbReference type="EMBL" id="MDP5272973.1"/>
    </source>
</evidence>
<dbReference type="Gene3D" id="2.60.200.40">
    <property type="match status" value="1"/>
</dbReference>
<organism evidence="12 13">
    <name type="scientific">Chengkuizengella axinellae</name>
    <dbReference type="NCBI Taxonomy" id="3064388"/>
    <lineage>
        <taxon>Bacteria</taxon>
        <taxon>Bacillati</taxon>
        <taxon>Bacillota</taxon>
        <taxon>Bacilli</taxon>
        <taxon>Bacillales</taxon>
        <taxon>Paenibacillaceae</taxon>
        <taxon>Chengkuizengella</taxon>
    </lineage>
</organism>
<evidence type="ECO:0000256" key="6">
    <source>
        <dbReference type="ARBA" id="ARBA00022777"/>
    </source>
</evidence>
<gene>
    <name evidence="12" type="ORF">Q5Y73_02540</name>
</gene>
<comment type="caution">
    <text evidence="12">The sequence shown here is derived from an EMBL/GenBank/DDBJ whole genome shotgun (WGS) entry which is preliminary data.</text>
</comment>
<dbReference type="Pfam" id="PF19279">
    <property type="entry name" value="YegS_C"/>
    <property type="match status" value="1"/>
</dbReference>
<comment type="cofactor">
    <cofactor evidence="1">
        <name>Mg(2+)</name>
        <dbReference type="ChEBI" id="CHEBI:18420"/>
    </cofactor>
</comment>
<dbReference type="PANTHER" id="PTHR12358">
    <property type="entry name" value="SPHINGOSINE KINASE"/>
    <property type="match status" value="1"/>
</dbReference>
<dbReference type="Pfam" id="PF00781">
    <property type="entry name" value="DAGK_cat"/>
    <property type="match status" value="1"/>
</dbReference>
<proteinExistence type="inferred from homology"/>
<keyword evidence="7" id="KW-0067">ATP-binding</keyword>
<sequence>MIGFVINPVSGNGRGMKVWYEIKHILQEKNINYVESFTNKVGSGTKCTLDLIHKYKPKIIVAVGGDGTVHEVINGVYQADVKNHIHFGYIPSGSGNDYARGVNLPKNPMKALDVILHSEKRKRLDLLKIDNEVAVCSIGTGLDGKVAQITNEAKYKKWLNGLRLGGLAYVISLFRVLFSFKTSDITLNIDGEVKQLKKVWFIAVSNLPFYGGGMLINPQAIPDDEKAEICIVSNINSLELLTLFPLVYFGKHAKHKAVSFLSGKKIEYVPSHYLTTQADGETIKVNKYKIDVLPKHITIVK</sequence>
<dbReference type="InterPro" id="IPR017438">
    <property type="entry name" value="ATP-NAD_kinase_N"/>
</dbReference>
<keyword evidence="5" id="KW-0547">Nucleotide-binding</keyword>
<evidence type="ECO:0000256" key="4">
    <source>
        <dbReference type="ARBA" id="ARBA00022679"/>
    </source>
</evidence>
<evidence type="ECO:0000256" key="8">
    <source>
        <dbReference type="ARBA" id="ARBA00023098"/>
    </source>
</evidence>
<keyword evidence="3" id="KW-0444">Lipid biosynthesis</keyword>
<dbReference type="PANTHER" id="PTHR12358:SF54">
    <property type="entry name" value="SPHINGOSINE KINASE RELATED PROTEIN"/>
    <property type="match status" value="1"/>
</dbReference>
<dbReference type="Gene3D" id="3.40.50.10330">
    <property type="entry name" value="Probable inorganic polyphosphate/atp-NAD kinase, domain 1"/>
    <property type="match status" value="1"/>
</dbReference>
<keyword evidence="13" id="KW-1185">Reference proteome</keyword>
<evidence type="ECO:0000256" key="5">
    <source>
        <dbReference type="ARBA" id="ARBA00022741"/>
    </source>
</evidence>
<dbReference type="InterPro" id="IPR005218">
    <property type="entry name" value="Diacylglycerol/lipid_kinase"/>
</dbReference>
<evidence type="ECO:0000256" key="9">
    <source>
        <dbReference type="ARBA" id="ARBA00023209"/>
    </source>
</evidence>
<dbReference type="RefSeq" id="WP_305990269.1">
    <property type="nucleotide sequence ID" value="NZ_JAVAMP010000001.1"/>
</dbReference>
<evidence type="ECO:0000256" key="2">
    <source>
        <dbReference type="ARBA" id="ARBA00005983"/>
    </source>
</evidence>
<dbReference type="InterPro" id="IPR016064">
    <property type="entry name" value="NAD/diacylglycerol_kinase_sf"/>
</dbReference>
<evidence type="ECO:0000256" key="10">
    <source>
        <dbReference type="ARBA" id="ARBA00023264"/>
    </source>
</evidence>
<reference evidence="12 13" key="1">
    <citation type="submission" date="2023-08" db="EMBL/GenBank/DDBJ databases">
        <authorList>
            <person name="Park J.-S."/>
        </authorList>
    </citation>
    <scope>NUCLEOTIDE SEQUENCE [LARGE SCALE GENOMIC DNA]</scope>
    <source>
        <strain evidence="12 13">2205SS18-9</strain>
    </source>
</reference>
<feature type="domain" description="DAGKc" evidence="11">
    <location>
        <begin position="1"/>
        <end position="133"/>
    </location>
</feature>
<keyword evidence="10" id="KW-1208">Phospholipid metabolism</keyword>
<dbReference type="InterPro" id="IPR045540">
    <property type="entry name" value="YegS/DAGK_C"/>
</dbReference>
<accession>A0ABT9IUG6</accession>
<keyword evidence="9" id="KW-0594">Phospholipid biosynthesis</keyword>
<keyword evidence="6 12" id="KW-0418">Kinase</keyword>
<dbReference type="InterPro" id="IPR050187">
    <property type="entry name" value="Lipid_Phosphate_FormReg"/>
</dbReference>
<dbReference type="NCBIfam" id="TIGR00147">
    <property type="entry name" value="YegS/Rv2252/BmrU family lipid kinase"/>
    <property type="match status" value="1"/>
</dbReference>
<comment type="similarity">
    <text evidence="2">Belongs to the diacylglycerol/lipid kinase family.</text>
</comment>
<dbReference type="PROSITE" id="PS50146">
    <property type="entry name" value="DAGK"/>
    <property type="match status" value="1"/>
</dbReference>
<dbReference type="SUPFAM" id="SSF111331">
    <property type="entry name" value="NAD kinase/diacylglycerol kinase-like"/>
    <property type="match status" value="1"/>
</dbReference>